<reference evidence="1 2" key="1">
    <citation type="journal article" date="2024" name="IMA Fungus">
        <title>IMA Genome - F19 : A genome assembly and annotation guide to empower mycologists, including annotated draft genome sequences of Ceratocystis pirilliformis, Diaporthe australafricana, Fusarium ophioides, Paecilomyces lecythidis, and Sporothrix stenoceras.</title>
        <authorList>
            <person name="Aylward J."/>
            <person name="Wilson A.M."/>
            <person name="Visagie C.M."/>
            <person name="Spraker J."/>
            <person name="Barnes I."/>
            <person name="Buitendag C."/>
            <person name="Ceriani C."/>
            <person name="Del Mar Angel L."/>
            <person name="du Plessis D."/>
            <person name="Fuchs T."/>
            <person name="Gasser K."/>
            <person name="Kramer D."/>
            <person name="Li W."/>
            <person name="Munsamy K."/>
            <person name="Piso A."/>
            <person name="Price J.L."/>
            <person name="Sonnekus B."/>
            <person name="Thomas C."/>
            <person name="van der Nest A."/>
            <person name="van Dijk A."/>
            <person name="van Heerden A."/>
            <person name="van Vuuren N."/>
            <person name="Yilmaz N."/>
            <person name="Duong T.A."/>
            <person name="van der Merwe N.A."/>
            <person name="Wingfield M.J."/>
            <person name="Wingfield B.D."/>
        </authorList>
    </citation>
    <scope>NUCLEOTIDE SEQUENCE [LARGE SCALE GENOMIC DNA]</scope>
    <source>
        <strain evidence="1 2">CMW 18167</strain>
    </source>
</reference>
<evidence type="ECO:0000313" key="1">
    <source>
        <dbReference type="EMBL" id="KAL1884444.1"/>
    </source>
</evidence>
<comment type="caution">
    <text evidence="1">The sequence shown here is derived from an EMBL/GenBank/DDBJ whole genome shotgun (WGS) entry which is preliminary data.</text>
</comment>
<gene>
    <name evidence="1" type="ORF">Plec18167_002032</name>
</gene>
<organism evidence="1 2">
    <name type="scientific">Paecilomyces lecythidis</name>
    <dbReference type="NCBI Taxonomy" id="3004212"/>
    <lineage>
        <taxon>Eukaryota</taxon>
        <taxon>Fungi</taxon>
        <taxon>Dikarya</taxon>
        <taxon>Ascomycota</taxon>
        <taxon>Pezizomycotina</taxon>
        <taxon>Eurotiomycetes</taxon>
        <taxon>Eurotiomycetidae</taxon>
        <taxon>Eurotiales</taxon>
        <taxon>Thermoascaceae</taxon>
        <taxon>Paecilomyces</taxon>
    </lineage>
</organism>
<sequence length="133" mass="13877">MVVLGEALEATEPMVGDTDMEGLCIVAMAMENLGVDGRIRCTKAIRELVPPELDANDGIEVPAIPQNIEANPNMDLVVNTGIVDGDTVITGAAEVTATTIAIRDIGIQITHSPIQGTTIGTFSTLDPSIHPDA</sequence>
<accession>A0ABR3Y8R3</accession>
<keyword evidence="2" id="KW-1185">Reference proteome</keyword>
<evidence type="ECO:0000313" key="2">
    <source>
        <dbReference type="Proteomes" id="UP001583193"/>
    </source>
</evidence>
<dbReference type="EMBL" id="JAVDPF010000004">
    <property type="protein sequence ID" value="KAL1884444.1"/>
    <property type="molecule type" value="Genomic_DNA"/>
</dbReference>
<name>A0ABR3Y8R3_9EURO</name>
<dbReference type="Proteomes" id="UP001583193">
    <property type="component" value="Unassembled WGS sequence"/>
</dbReference>
<proteinExistence type="predicted"/>
<protein>
    <submittedName>
        <fullName evidence="1">Uncharacterized protein</fullName>
    </submittedName>
</protein>